<dbReference type="Proteomes" id="UP000005239">
    <property type="component" value="Unassembled WGS sequence"/>
</dbReference>
<gene>
    <name evidence="1" type="primary">WBGene00097132</name>
</gene>
<reference evidence="1" key="2">
    <citation type="submission" date="2022-06" db="UniProtKB">
        <authorList>
            <consortium name="EnsemblMetazoa"/>
        </authorList>
    </citation>
    <scope>IDENTIFICATION</scope>
    <source>
        <strain evidence="1">PS312</strain>
    </source>
</reference>
<evidence type="ECO:0000313" key="2">
    <source>
        <dbReference type="Proteomes" id="UP000005239"/>
    </source>
</evidence>
<accession>A0A8R1YAG4</accession>
<organism evidence="1 2">
    <name type="scientific">Pristionchus pacificus</name>
    <name type="common">Parasitic nematode worm</name>
    <dbReference type="NCBI Taxonomy" id="54126"/>
    <lineage>
        <taxon>Eukaryota</taxon>
        <taxon>Metazoa</taxon>
        <taxon>Ecdysozoa</taxon>
        <taxon>Nematoda</taxon>
        <taxon>Chromadorea</taxon>
        <taxon>Rhabditida</taxon>
        <taxon>Rhabditina</taxon>
        <taxon>Diplogasteromorpha</taxon>
        <taxon>Diplogasteroidea</taxon>
        <taxon>Neodiplogasteridae</taxon>
        <taxon>Pristionchus</taxon>
    </lineage>
</organism>
<keyword evidence="2" id="KW-1185">Reference proteome</keyword>
<dbReference type="EnsemblMetazoa" id="PPA07578.1">
    <property type="protein sequence ID" value="PPA07578.1"/>
    <property type="gene ID" value="WBGene00097132"/>
</dbReference>
<protein>
    <submittedName>
        <fullName evidence="1">Uncharacterized protein</fullName>
    </submittedName>
</protein>
<dbReference type="AlphaFoldDB" id="A0A2A6CB06"/>
<name>A0A2A6CB06_PRIPA</name>
<proteinExistence type="predicted"/>
<accession>A0A2A6CB06</accession>
<reference evidence="2" key="1">
    <citation type="journal article" date="2008" name="Nat. Genet.">
        <title>The Pristionchus pacificus genome provides a unique perspective on nematode lifestyle and parasitism.</title>
        <authorList>
            <person name="Dieterich C."/>
            <person name="Clifton S.W."/>
            <person name="Schuster L.N."/>
            <person name="Chinwalla A."/>
            <person name="Delehaunty K."/>
            <person name="Dinkelacker I."/>
            <person name="Fulton L."/>
            <person name="Fulton R."/>
            <person name="Godfrey J."/>
            <person name="Minx P."/>
            <person name="Mitreva M."/>
            <person name="Roeseler W."/>
            <person name="Tian H."/>
            <person name="Witte H."/>
            <person name="Yang S.P."/>
            <person name="Wilson R.K."/>
            <person name="Sommer R.J."/>
        </authorList>
    </citation>
    <scope>NUCLEOTIDE SEQUENCE [LARGE SCALE GENOMIC DNA]</scope>
    <source>
        <strain evidence="2">PS312</strain>
    </source>
</reference>
<evidence type="ECO:0000313" key="1">
    <source>
        <dbReference type="EnsemblMetazoa" id="PPA07578.1"/>
    </source>
</evidence>
<sequence>MSTPLDSTEEKIVGVIEIGFSFFVAFMMAFLIAKELLVIQRRGGVVFLGQFMACTFYSLLALFLMLRAATKIDTHWIDRILEYQ</sequence>